<proteinExistence type="predicted"/>
<dbReference type="STRING" id="1120920.SAMN03080599_01120"/>
<protein>
    <submittedName>
        <fullName evidence="3">N-acetylglutamate synthase, GNAT family</fullName>
    </submittedName>
</protein>
<dbReference type="PANTHER" id="PTHR13947:SF37">
    <property type="entry name" value="LD18367P"/>
    <property type="match status" value="1"/>
</dbReference>
<name>A0A1G5RXH7_9FIRM</name>
<feature type="domain" description="N-acetyltransferase" evidence="2">
    <location>
        <begin position="12"/>
        <end position="173"/>
    </location>
</feature>
<dbReference type="InterPro" id="IPR016181">
    <property type="entry name" value="Acyl_CoA_acyltransferase"/>
</dbReference>
<organism evidence="3 4">
    <name type="scientific">Acidaminobacter hydrogenoformans DSM 2784</name>
    <dbReference type="NCBI Taxonomy" id="1120920"/>
    <lineage>
        <taxon>Bacteria</taxon>
        <taxon>Bacillati</taxon>
        <taxon>Bacillota</taxon>
        <taxon>Clostridia</taxon>
        <taxon>Peptostreptococcales</taxon>
        <taxon>Acidaminobacteraceae</taxon>
        <taxon>Acidaminobacter</taxon>
    </lineage>
</organism>
<sequence length="174" mass="20176">MRHGAAKESVSFTIRHFQKSDLDWVIDRHDKLYAEEQGFDHTFRPYVEGPVYDFGATLKPEKENLWVAEAWKGPGSEGIRAGMIAIVRVDDETAQLRWYLVEPEYRGVGLGRTLMKTALDFTATAGYKKVFLWTVSQLDAARHLYIDYGFTLTQTETHEIWGKTQTEERWELEL</sequence>
<dbReference type="PROSITE" id="PS51186">
    <property type="entry name" value="GNAT"/>
    <property type="match status" value="1"/>
</dbReference>
<dbReference type="OrthoDB" id="5419426at2"/>
<dbReference type="PANTHER" id="PTHR13947">
    <property type="entry name" value="GNAT FAMILY N-ACETYLTRANSFERASE"/>
    <property type="match status" value="1"/>
</dbReference>
<dbReference type="InterPro" id="IPR050769">
    <property type="entry name" value="NAT_camello-type"/>
</dbReference>
<dbReference type="Proteomes" id="UP000199208">
    <property type="component" value="Unassembled WGS sequence"/>
</dbReference>
<dbReference type="GO" id="GO:0008080">
    <property type="term" value="F:N-acetyltransferase activity"/>
    <property type="evidence" value="ECO:0007669"/>
    <property type="project" value="InterPro"/>
</dbReference>
<evidence type="ECO:0000313" key="4">
    <source>
        <dbReference type="Proteomes" id="UP000199208"/>
    </source>
</evidence>
<dbReference type="RefSeq" id="WP_092589920.1">
    <property type="nucleotide sequence ID" value="NZ_FMWL01000004.1"/>
</dbReference>
<dbReference type="InterPro" id="IPR000182">
    <property type="entry name" value="GNAT_dom"/>
</dbReference>
<accession>A0A1G5RXH7</accession>
<evidence type="ECO:0000313" key="3">
    <source>
        <dbReference type="EMBL" id="SCZ78161.1"/>
    </source>
</evidence>
<dbReference type="SUPFAM" id="SSF55729">
    <property type="entry name" value="Acyl-CoA N-acyltransferases (Nat)"/>
    <property type="match status" value="1"/>
</dbReference>
<keyword evidence="4" id="KW-1185">Reference proteome</keyword>
<evidence type="ECO:0000259" key="2">
    <source>
        <dbReference type="PROSITE" id="PS51186"/>
    </source>
</evidence>
<keyword evidence="1" id="KW-0808">Transferase</keyword>
<dbReference type="AlphaFoldDB" id="A0A1G5RXH7"/>
<gene>
    <name evidence="3" type="ORF">SAMN03080599_01120</name>
</gene>
<dbReference type="Pfam" id="PF00583">
    <property type="entry name" value="Acetyltransf_1"/>
    <property type="match status" value="1"/>
</dbReference>
<reference evidence="3 4" key="1">
    <citation type="submission" date="2016-10" db="EMBL/GenBank/DDBJ databases">
        <authorList>
            <person name="de Groot N.N."/>
        </authorList>
    </citation>
    <scope>NUCLEOTIDE SEQUENCE [LARGE SCALE GENOMIC DNA]</scope>
    <source>
        <strain evidence="3 4">DSM 2784</strain>
    </source>
</reference>
<dbReference type="EMBL" id="FMWL01000004">
    <property type="protein sequence ID" value="SCZ78161.1"/>
    <property type="molecule type" value="Genomic_DNA"/>
</dbReference>
<evidence type="ECO:0000256" key="1">
    <source>
        <dbReference type="ARBA" id="ARBA00022679"/>
    </source>
</evidence>
<dbReference type="Gene3D" id="3.40.630.30">
    <property type="match status" value="1"/>
</dbReference>
<dbReference type="CDD" id="cd04301">
    <property type="entry name" value="NAT_SF"/>
    <property type="match status" value="1"/>
</dbReference>